<dbReference type="GO" id="GO:0006388">
    <property type="term" value="P:tRNA splicing, via endonucleolytic cleavage and ligation"/>
    <property type="evidence" value="ECO:0007669"/>
    <property type="project" value="UniProtKB-UniRule"/>
</dbReference>
<dbReference type="InterPro" id="IPR042081">
    <property type="entry name" value="RNA_2'-PTrans_C"/>
</dbReference>
<dbReference type="Pfam" id="PF01885">
    <property type="entry name" value="PTS_2-RNA"/>
    <property type="match status" value="1"/>
</dbReference>
<evidence type="ECO:0000313" key="7">
    <source>
        <dbReference type="Proteomes" id="UP000195137"/>
    </source>
</evidence>
<dbReference type="AlphaFoldDB" id="A0A1Y3GCM7"/>
<evidence type="ECO:0000313" key="6">
    <source>
        <dbReference type="EMBL" id="OUJ19212.1"/>
    </source>
</evidence>
<evidence type="ECO:0000256" key="2">
    <source>
        <dbReference type="ARBA" id="ARBA00022679"/>
    </source>
</evidence>
<dbReference type="GO" id="GO:0000215">
    <property type="term" value="F:tRNA 2'-phosphotransferase activity"/>
    <property type="evidence" value="ECO:0007669"/>
    <property type="project" value="TreeGrafter"/>
</dbReference>
<comment type="function">
    <text evidence="4 5">Removes the 2'-phosphate from RNA via an intermediate in which the phosphate is ADP-ribosylated by NAD followed by a presumed transesterification to release the RNA and generate ADP-ribose 1''-2''-cyclic phosphate (APPR&gt;P). May function as an ADP-ribosylase.</text>
</comment>
<dbReference type="EC" id="2.7.1.-" evidence="5"/>
<comment type="similarity">
    <text evidence="1 5">Belongs to the KptA/TPT1 family.</text>
</comment>
<evidence type="ECO:0000256" key="1">
    <source>
        <dbReference type="ARBA" id="ARBA00009836"/>
    </source>
</evidence>
<dbReference type="InterPro" id="IPR042080">
    <property type="entry name" value="RNA_2'-PTrans_N"/>
</dbReference>
<proteinExistence type="inferred from homology"/>
<dbReference type="InterPro" id="IPR002745">
    <property type="entry name" value="Ptrans_KptA/Tpt1"/>
</dbReference>
<dbReference type="Gene3D" id="1.10.10.970">
    <property type="entry name" value="RNA 2'-phosphotransferase, Tpt1/KptA family, N-terminal domain"/>
    <property type="match status" value="1"/>
</dbReference>
<comment type="caution">
    <text evidence="6">The sequence shown here is derived from an EMBL/GenBank/DDBJ whole genome shotgun (WGS) entry which is preliminary data.</text>
</comment>
<sequence length="188" mass="21176">MSEDKVTALGKIVSGSLRHFPRDIGVELDDDGWASLDNLYSSISRRNRYNWLEKQHIEVLVQTDEKGRYEIRDGEIRATYGHTVDVDPELPMVEAPEELYYGSSEEEAGRVLEIGLKPADKVKVHLSEEKESALQVASSSTDNPILIIVRSREAQVSDVDIRKAAKGVWVADEIPPAYLEVKQDIDLR</sequence>
<accession>A0A1Y3GCM7</accession>
<reference evidence="6 7" key="1">
    <citation type="submission" date="2016-12" db="EMBL/GenBank/DDBJ databases">
        <title>Discovery of methanogenic haloarchaea.</title>
        <authorList>
            <person name="Sorokin D.Y."/>
            <person name="Makarova K.S."/>
            <person name="Abbas B."/>
            <person name="Ferrer M."/>
            <person name="Golyshin P.N."/>
        </authorList>
    </citation>
    <scope>NUCLEOTIDE SEQUENCE [LARGE SCALE GENOMIC DNA]</scope>
    <source>
        <strain evidence="6">AMET1</strain>
    </source>
</reference>
<dbReference type="Gene3D" id="3.20.170.30">
    <property type="match status" value="1"/>
</dbReference>
<dbReference type="HAMAP" id="MF_00299">
    <property type="entry name" value="KptA"/>
    <property type="match status" value="1"/>
</dbReference>
<dbReference type="RefSeq" id="WP_161490762.1">
    <property type="nucleotide sequence ID" value="NZ_MRZU01000003.1"/>
</dbReference>
<evidence type="ECO:0000256" key="5">
    <source>
        <dbReference type="HAMAP-Rule" id="MF_00299"/>
    </source>
</evidence>
<dbReference type="PANTHER" id="PTHR12684">
    <property type="entry name" value="PUTATIVE PHOSPHOTRANSFERASE"/>
    <property type="match status" value="1"/>
</dbReference>
<dbReference type="Proteomes" id="UP000195137">
    <property type="component" value="Unassembled WGS sequence"/>
</dbReference>
<dbReference type="OrthoDB" id="24376at2157"/>
<keyword evidence="2 5" id="KW-0808">Transferase</keyword>
<evidence type="ECO:0000256" key="4">
    <source>
        <dbReference type="ARBA" id="ARBA00025212"/>
    </source>
</evidence>
<dbReference type="PANTHER" id="PTHR12684:SF2">
    <property type="entry name" value="TRNA 2'-PHOSPHOTRANSFERASE 1"/>
    <property type="match status" value="1"/>
</dbReference>
<dbReference type="InterPro" id="IPR022928">
    <property type="entry name" value="RNA_2'-PTrans_KptA"/>
</dbReference>
<keyword evidence="3 5" id="KW-0520">NAD</keyword>
<gene>
    <name evidence="5" type="primary">kptA</name>
    <name evidence="6" type="ORF">AMET1_0865</name>
</gene>
<dbReference type="GO" id="GO:0003950">
    <property type="term" value="F:NAD+ poly-ADP-ribosyltransferase activity"/>
    <property type="evidence" value="ECO:0007669"/>
    <property type="project" value="InterPro"/>
</dbReference>
<dbReference type="EMBL" id="MRZU01000003">
    <property type="protein sequence ID" value="OUJ19212.1"/>
    <property type="molecule type" value="Genomic_DNA"/>
</dbReference>
<name>A0A1Y3GCM7_9EURY</name>
<keyword evidence="7" id="KW-1185">Reference proteome</keyword>
<evidence type="ECO:0000256" key="3">
    <source>
        <dbReference type="ARBA" id="ARBA00023027"/>
    </source>
</evidence>
<organism evidence="6 7">
    <name type="scientific">Methanonatronarchaeum thermophilum</name>
    <dbReference type="NCBI Taxonomy" id="1927129"/>
    <lineage>
        <taxon>Archaea</taxon>
        <taxon>Methanobacteriati</taxon>
        <taxon>Methanobacteriota</taxon>
        <taxon>Methanonatronarchaeia</taxon>
        <taxon>Methanonatronarchaeales</taxon>
        <taxon>Methanonatronarchaeaceae</taxon>
        <taxon>Methanonatronarchaeum</taxon>
    </lineage>
</organism>
<dbReference type="SUPFAM" id="SSF56399">
    <property type="entry name" value="ADP-ribosylation"/>
    <property type="match status" value="1"/>
</dbReference>
<protein>
    <recommendedName>
        <fullName evidence="5">Probable RNA 2'-phosphotransferase</fullName>
        <ecNumber evidence="5">2.7.1.-</ecNumber>
    </recommendedName>
</protein>